<organism evidence="4 5">
    <name type="scientific">Confluentibacter flavum</name>
    <dbReference type="NCBI Taxonomy" id="1909700"/>
    <lineage>
        <taxon>Bacteria</taxon>
        <taxon>Pseudomonadati</taxon>
        <taxon>Bacteroidota</taxon>
        <taxon>Flavobacteriia</taxon>
        <taxon>Flavobacteriales</taxon>
        <taxon>Flavobacteriaceae</taxon>
        <taxon>Confluentibacter</taxon>
    </lineage>
</organism>
<keyword evidence="2" id="KW-0479">Metal-binding</keyword>
<dbReference type="Proteomes" id="UP000233435">
    <property type="component" value="Unassembled WGS sequence"/>
</dbReference>
<protein>
    <submittedName>
        <fullName evidence="4">Chlorite dismutase</fullName>
    </submittedName>
</protein>
<dbReference type="Gene3D" id="3.30.70.3420">
    <property type="match status" value="1"/>
</dbReference>
<keyword evidence="3" id="KW-0408">Iron</keyword>
<evidence type="ECO:0000256" key="3">
    <source>
        <dbReference type="ARBA" id="ARBA00023004"/>
    </source>
</evidence>
<evidence type="ECO:0000313" key="4">
    <source>
        <dbReference type="EMBL" id="PKQ46187.1"/>
    </source>
</evidence>
<dbReference type="SUPFAM" id="SSF54909">
    <property type="entry name" value="Dimeric alpha+beta barrel"/>
    <property type="match status" value="1"/>
</dbReference>
<evidence type="ECO:0000313" key="5">
    <source>
        <dbReference type="Proteomes" id="UP000233435"/>
    </source>
</evidence>
<evidence type="ECO:0000256" key="2">
    <source>
        <dbReference type="ARBA" id="ARBA00022723"/>
    </source>
</evidence>
<dbReference type="AlphaFoldDB" id="A0A2N3HMM3"/>
<dbReference type="GO" id="GO:0016491">
    <property type="term" value="F:oxidoreductase activity"/>
    <property type="evidence" value="ECO:0007669"/>
    <property type="project" value="InterPro"/>
</dbReference>
<proteinExistence type="predicted"/>
<dbReference type="OrthoDB" id="9782564at2"/>
<gene>
    <name evidence="4" type="ORF">CSW08_03210</name>
</gene>
<reference evidence="4 5" key="1">
    <citation type="submission" date="2017-12" db="EMBL/GenBank/DDBJ databases">
        <title>Confluentibacter flavum sp. nov., isolated from the saline lake.</title>
        <authorList>
            <person name="Yu L."/>
        </authorList>
    </citation>
    <scope>NUCLEOTIDE SEQUENCE [LARGE SCALE GENOMIC DNA]</scope>
    <source>
        <strain evidence="4 5">3B</strain>
    </source>
</reference>
<dbReference type="EMBL" id="PJEO01000014">
    <property type="protein sequence ID" value="PKQ46187.1"/>
    <property type="molecule type" value="Genomic_DNA"/>
</dbReference>
<dbReference type="GO" id="GO:0020037">
    <property type="term" value="F:heme binding"/>
    <property type="evidence" value="ECO:0007669"/>
    <property type="project" value="InterPro"/>
</dbReference>
<dbReference type="InterPro" id="IPR010644">
    <property type="entry name" value="ChdC/CLD"/>
</dbReference>
<accession>A0A2N3HMM3</accession>
<evidence type="ECO:0000256" key="1">
    <source>
        <dbReference type="ARBA" id="ARBA00022617"/>
    </source>
</evidence>
<dbReference type="RefSeq" id="WP_106658463.1">
    <property type="nucleotide sequence ID" value="NZ_PJEO01000014.1"/>
</dbReference>
<dbReference type="InterPro" id="IPR011008">
    <property type="entry name" value="Dimeric_a/b-barrel"/>
</dbReference>
<dbReference type="GO" id="GO:0046872">
    <property type="term" value="F:metal ion binding"/>
    <property type="evidence" value="ECO:0007669"/>
    <property type="project" value="UniProtKB-KW"/>
</dbReference>
<comment type="caution">
    <text evidence="4">The sequence shown here is derived from an EMBL/GenBank/DDBJ whole genome shotgun (WGS) entry which is preliminary data.</text>
</comment>
<name>A0A2N3HMM3_9FLAO</name>
<sequence length="182" mass="21229">MIDNIFDFIGGNHGQWKILKMEPIVGETLKQAPYLKIVKSSTVKSSEGVWSLKGLISNIRYTEKEEKEKLISIQADLGRPEATKAALIPIKKSEVWWTLAQDERRKIFEAQSNHTKTGLKYLPAIARKLYHCRDIGEPFDFITFFEYAPSDSEAFEELVYSLRKTEEWKYVDREIDIRLIRE</sequence>
<dbReference type="Pfam" id="PF06778">
    <property type="entry name" value="Chlor_dismutase"/>
    <property type="match status" value="1"/>
</dbReference>
<keyword evidence="1" id="KW-0349">Heme</keyword>
<keyword evidence="5" id="KW-1185">Reference proteome</keyword>